<dbReference type="RefSeq" id="WP_273931005.1">
    <property type="nucleotide sequence ID" value="NZ_JAQSLL010000007.1"/>
</dbReference>
<sequence length="48" mass="5604">MLFTLKALRSPAPYAETFACFFALTLKKLSQNFCERYRYGAPRLAQRL</sequence>
<dbReference type="Proteomes" id="UP001171111">
    <property type="component" value="Unassembled WGS sequence"/>
</dbReference>
<organism evidence="1 2">
    <name type="scientific">Campylobacter magnus</name>
    <dbReference type="NCBI Taxonomy" id="3026462"/>
    <lineage>
        <taxon>Bacteria</taxon>
        <taxon>Pseudomonadati</taxon>
        <taxon>Campylobacterota</taxon>
        <taxon>Epsilonproteobacteria</taxon>
        <taxon>Campylobacterales</taxon>
        <taxon>Campylobacteraceae</taxon>
        <taxon>Campylobacter</taxon>
    </lineage>
</organism>
<proteinExistence type="predicted"/>
<keyword evidence="2" id="KW-1185">Reference proteome</keyword>
<evidence type="ECO:0000313" key="2">
    <source>
        <dbReference type="Proteomes" id="UP001171111"/>
    </source>
</evidence>
<name>A0ABT8T7L6_9BACT</name>
<evidence type="ECO:0000313" key="1">
    <source>
        <dbReference type="EMBL" id="MDO2408983.1"/>
    </source>
</evidence>
<accession>A0ABT8T7L6</accession>
<reference evidence="1 2" key="1">
    <citation type="submission" date="2023-06" db="EMBL/GenBank/DDBJ databases">
        <title>Campylobacter magnum sp. nov., isolated from cecal contents of domestic pigs (Sus scrofa domesticus).</title>
        <authorList>
            <person name="Papic B."/>
            <person name="Gruntar I."/>
        </authorList>
    </citation>
    <scope>NUCLEOTIDE SEQUENCE [LARGE SCALE GENOMIC DNA]</scope>
    <source>
        <strain evidence="2">34484-21</strain>
    </source>
</reference>
<protein>
    <submittedName>
        <fullName evidence="1">Uncharacterized protein</fullName>
    </submittedName>
</protein>
<comment type="caution">
    <text evidence="1">The sequence shown here is derived from an EMBL/GenBank/DDBJ whole genome shotgun (WGS) entry which is preliminary data.</text>
</comment>
<dbReference type="EMBL" id="JAULJQ010000002">
    <property type="protein sequence ID" value="MDO2408983.1"/>
    <property type="molecule type" value="Genomic_DNA"/>
</dbReference>
<gene>
    <name evidence="1" type="ORF">Q2362_02565</name>
</gene>